<reference evidence="7 8" key="1">
    <citation type="submission" date="2019-01" db="EMBL/GenBank/DDBJ databases">
        <title>Whole Genome of Ornithobacterium rhinotracheale FARPER-174b.</title>
        <authorList>
            <person name="Tataje-Lavanda L.A."/>
            <person name="Montalvan A."/>
            <person name="Montesinos R."/>
            <person name="Zimic M."/>
            <person name="Fernandez-Sanchez M."/>
            <person name="Fernandez-Diaz M."/>
        </authorList>
    </citation>
    <scope>NUCLEOTIDE SEQUENCE [LARGE SCALE GENOMIC DNA]</scope>
    <source>
        <strain evidence="7 8">FARPER-174b</strain>
    </source>
</reference>
<dbReference type="GO" id="GO:0106008">
    <property type="term" value="F:2-oxoglutaramate amidase activity"/>
    <property type="evidence" value="ECO:0007669"/>
    <property type="project" value="TreeGrafter"/>
</dbReference>
<dbReference type="OrthoDB" id="9811121at2"/>
<dbReference type="EC" id="3.5.1.3" evidence="3"/>
<gene>
    <name evidence="7" type="ORF">EQP59_01770</name>
</gene>
<evidence type="ECO:0000256" key="4">
    <source>
        <dbReference type="ARBA" id="ARBA00052904"/>
    </source>
</evidence>
<dbReference type="InterPro" id="IPR052737">
    <property type="entry name" value="Omega-amidase_YafV"/>
</dbReference>
<dbReference type="AlphaFoldDB" id="A0A3R5YUX4"/>
<sequence length="259" mass="30071">MKDELIIATIALDIVWESPEENFKQIDKIIKNVNADIFILPEMFSYGFSMNTHEIAEDTYAKSFKFLQQKAIQKQAVFCASIPVKGREGYYNRLYWVAPNETFVRYDKRHLFSYAGENKHYTAGKKQVIINYEGWRILPQICYDLRFPVFSRNTPFELYDLAIYVASWPSSRSFAWNTLLHARAIENMAYIAGVNRSGEAPNGLSYLGDCHVIDPLGKDIQALDKKESLSIFAINKPYLIEQRQHFNFLNDADDFTIQF</sequence>
<evidence type="ECO:0000256" key="3">
    <source>
        <dbReference type="ARBA" id="ARBA00039118"/>
    </source>
</evidence>
<evidence type="ECO:0000256" key="2">
    <source>
        <dbReference type="ARBA" id="ARBA00022801"/>
    </source>
</evidence>
<comment type="similarity">
    <text evidence="1">Belongs to the carbon-nitrogen hydrolase superfamily. NIT1/NIT2 family.</text>
</comment>
<dbReference type="PANTHER" id="PTHR47799">
    <property type="entry name" value="OMEGA-AMIDASE YAFV"/>
    <property type="match status" value="1"/>
</dbReference>
<evidence type="ECO:0000313" key="8">
    <source>
        <dbReference type="Proteomes" id="UP000287701"/>
    </source>
</evidence>
<accession>A0A3R5YUX4</accession>
<dbReference type="InterPro" id="IPR036526">
    <property type="entry name" value="C-N_Hydrolase_sf"/>
</dbReference>
<dbReference type="GO" id="GO:0050152">
    <property type="term" value="F:omega-amidase activity"/>
    <property type="evidence" value="ECO:0007669"/>
    <property type="project" value="UniProtKB-EC"/>
</dbReference>
<dbReference type="FunFam" id="3.60.110.10:FF:000004">
    <property type="entry name" value="Carbon-nitrogen hydrolase"/>
    <property type="match status" value="1"/>
</dbReference>
<protein>
    <recommendedName>
        <fullName evidence="5">Omega-amidase YafV</fullName>
        <ecNumber evidence="3">3.5.1.3</ecNumber>
    </recommendedName>
</protein>
<evidence type="ECO:0000256" key="5">
    <source>
        <dbReference type="ARBA" id="ARBA00072139"/>
    </source>
</evidence>
<name>A0A3R5YUX4_ORNRH</name>
<dbReference type="InterPro" id="IPR003010">
    <property type="entry name" value="C-N_Hydrolase"/>
</dbReference>
<evidence type="ECO:0000313" key="7">
    <source>
        <dbReference type="EMBL" id="QAR30174.1"/>
    </source>
</evidence>
<organism evidence="7 8">
    <name type="scientific">Ornithobacterium rhinotracheale</name>
    <dbReference type="NCBI Taxonomy" id="28251"/>
    <lineage>
        <taxon>Bacteria</taxon>
        <taxon>Pseudomonadati</taxon>
        <taxon>Bacteroidota</taxon>
        <taxon>Flavobacteriia</taxon>
        <taxon>Flavobacteriales</taxon>
        <taxon>Weeksellaceae</taxon>
        <taxon>Ornithobacterium</taxon>
    </lineage>
</organism>
<dbReference type="PROSITE" id="PS50263">
    <property type="entry name" value="CN_HYDROLASE"/>
    <property type="match status" value="1"/>
</dbReference>
<evidence type="ECO:0000259" key="6">
    <source>
        <dbReference type="PROSITE" id="PS50263"/>
    </source>
</evidence>
<dbReference type="Gene3D" id="3.60.110.10">
    <property type="entry name" value="Carbon-nitrogen hydrolase"/>
    <property type="match status" value="1"/>
</dbReference>
<proteinExistence type="inferred from homology"/>
<dbReference type="SUPFAM" id="SSF56317">
    <property type="entry name" value="Carbon-nitrogen hydrolase"/>
    <property type="match status" value="1"/>
</dbReference>
<dbReference type="Proteomes" id="UP000287701">
    <property type="component" value="Chromosome"/>
</dbReference>
<dbReference type="PANTHER" id="PTHR47799:SF1">
    <property type="entry name" value="OMEGA-AMIDASE YAFV"/>
    <property type="match status" value="1"/>
</dbReference>
<evidence type="ECO:0000256" key="1">
    <source>
        <dbReference type="ARBA" id="ARBA00010613"/>
    </source>
</evidence>
<keyword evidence="2" id="KW-0378">Hydrolase</keyword>
<comment type="catalytic activity">
    <reaction evidence="4">
        <text>a monoamide of a dicarboxylate + H2O = a dicarboxylate + NH4(+)</text>
        <dbReference type="Rhea" id="RHEA:11716"/>
        <dbReference type="ChEBI" id="CHEBI:15377"/>
        <dbReference type="ChEBI" id="CHEBI:28938"/>
        <dbReference type="ChEBI" id="CHEBI:28965"/>
        <dbReference type="ChEBI" id="CHEBI:77450"/>
        <dbReference type="EC" id="3.5.1.3"/>
    </reaction>
</comment>
<dbReference type="RefSeq" id="WP_128500681.1">
    <property type="nucleotide sequence ID" value="NZ_CP035107.1"/>
</dbReference>
<dbReference type="EMBL" id="CP035107">
    <property type="protein sequence ID" value="QAR30174.1"/>
    <property type="molecule type" value="Genomic_DNA"/>
</dbReference>
<dbReference type="Pfam" id="PF00795">
    <property type="entry name" value="CN_hydrolase"/>
    <property type="match status" value="1"/>
</dbReference>
<feature type="domain" description="CN hydrolase" evidence="6">
    <location>
        <begin position="5"/>
        <end position="237"/>
    </location>
</feature>